<reference evidence="11" key="1">
    <citation type="submission" date="2018-06" db="EMBL/GenBank/DDBJ databases">
        <authorList>
            <person name="Zhirakovskaya E."/>
        </authorList>
    </citation>
    <scope>NUCLEOTIDE SEQUENCE</scope>
</reference>
<dbReference type="GO" id="GO:0008654">
    <property type="term" value="P:phospholipid biosynthetic process"/>
    <property type="evidence" value="ECO:0007669"/>
    <property type="project" value="UniProtKB-KW"/>
</dbReference>
<dbReference type="NCBIfam" id="TIGR00023">
    <property type="entry name" value="glycerol-3-phosphate 1-O-acyltransferase PlsY"/>
    <property type="match status" value="1"/>
</dbReference>
<dbReference type="AlphaFoldDB" id="A0A3B0ZFA9"/>
<dbReference type="HAMAP" id="MF_01043">
    <property type="entry name" value="PlsY"/>
    <property type="match status" value="1"/>
</dbReference>
<dbReference type="InterPro" id="IPR003811">
    <property type="entry name" value="G3P_acylTferase_PlsY"/>
</dbReference>
<gene>
    <name evidence="11" type="ORF">MNBD_GAMMA17-763</name>
</gene>
<evidence type="ECO:0000256" key="4">
    <source>
        <dbReference type="ARBA" id="ARBA00022692"/>
    </source>
</evidence>
<evidence type="ECO:0000256" key="9">
    <source>
        <dbReference type="ARBA" id="ARBA00023264"/>
    </source>
</evidence>
<name>A0A3B0ZFA9_9ZZZZ</name>
<accession>A0A3B0ZFA9</accession>
<feature type="transmembrane region" description="Helical" evidence="10">
    <location>
        <begin position="107"/>
        <end position="131"/>
    </location>
</feature>
<evidence type="ECO:0000256" key="5">
    <source>
        <dbReference type="ARBA" id="ARBA00022989"/>
    </source>
</evidence>
<dbReference type="PANTHER" id="PTHR30309:SF0">
    <property type="entry name" value="GLYCEROL-3-PHOSPHATE ACYLTRANSFERASE-RELATED"/>
    <property type="match status" value="1"/>
</dbReference>
<dbReference type="Pfam" id="PF02660">
    <property type="entry name" value="G3P_acyltransf"/>
    <property type="match status" value="1"/>
</dbReference>
<keyword evidence="6" id="KW-0443">Lipid metabolism</keyword>
<evidence type="ECO:0000256" key="8">
    <source>
        <dbReference type="ARBA" id="ARBA00023209"/>
    </source>
</evidence>
<protein>
    <submittedName>
        <fullName evidence="11">Acyl-phosphate:glycerol-3-phosphate O-acyltransferase PlsY</fullName>
    </submittedName>
</protein>
<evidence type="ECO:0000256" key="3">
    <source>
        <dbReference type="ARBA" id="ARBA00022679"/>
    </source>
</evidence>
<keyword evidence="4 10" id="KW-0812">Transmembrane</keyword>
<dbReference type="PANTHER" id="PTHR30309">
    <property type="entry name" value="INNER MEMBRANE PROTEIN YGIH"/>
    <property type="match status" value="1"/>
</dbReference>
<evidence type="ECO:0000256" key="10">
    <source>
        <dbReference type="SAM" id="Phobius"/>
    </source>
</evidence>
<keyword evidence="3 11" id="KW-0808">Transferase</keyword>
<keyword evidence="8" id="KW-0594">Phospholipid biosynthesis</keyword>
<evidence type="ECO:0000256" key="2">
    <source>
        <dbReference type="ARBA" id="ARBA00022516"/>
    </source>
</evidence>
<feature type="transmembrane region" description="Helical" evidence="10">
    <location>
        <begin position="53"/>
        <end position="75"/>
    </location>
</feature>
<dbReference type="EMBL" id="UOFQ01000054">
    <property type="protein sequence ID" value="VAW86883.1"/>
    <property type="molecule type" value="Genomic_DNA"/>
</dbReference>
<sequence length="210" mass="21818">MITAIIAIISAYLIGSLSTAIIACKLTGLPDPRGEGSGNPGATNVLRFGGKKIAVVVLLGDLIKGLLPVLGVSLLEASPLVIAVTGAAAFLGHLYPIFFGFKGGKGVATAFGVILAISWLAGLTVLGVWLLVALTLRYSSLAALSASVVAPLIVWLYRPDIELLIMMIGMSILLLYRHQSNIQNLLQGKESKIGGKKKTTADATDNAAPK</sequence>
<proteinExistence type="inferred from homology"/>
<keyword evidence="9" id="KW-1208">Phospholipid metabolism</keyword>
<feature type="transmembrane region" description="Helical" evidence="10">
    <location>
        <begin position="80"/>
        <end position="101"/>
    </location>
</feature>
<dbReference type="GO" id="GO:0043772">
    <property type="term" value="F:acyl-phosphate glycerol-3-phosphate acyltransferase activity"/>
    <property type="evidence" value="ECO:0007669"/>
    <property type="project" value="InterPro"/>
</dbReference>
<evidence type="ECO:0000256" key="1">
    <source>
        <dbReference type="ARBA" id="ARBA00022475"/>
    </source>
</evidence>
<organism evidence="11">
    <name type="scientific">hydrothermal vent metagenome</name>
    <dbReference type="NCBI Taxonomy" id="652676"/>
    <lineage>
        <taxon>unclassified sequences</taxon>
        <taxon>metagenomes</taxon>
        <taxon>ecological metagenomes</taxon>
    </lineage>
</organism>
<dbReference type="SMART" id="SM01207">
    <property type="entry name" value="G3P_acyltransf"/>
    <property type="match status" value="1"/>
</dbReference>
<evidence type="ECO:0000256" key="6">
    <source>
        <dbReference type="ARBA" id="ARBA00023098"/>
    </source>
</evidence>
<keyword evidence="1" id="KW-1003">Cell membrane</keyword>
<feature type="transmembrane region" description="Helical" evidence="10">
    <location>
        <begin position="138"/>
        <end position="157"/>
    </location>
</feature>
<keyword evidence="11" id="KW-0012">Acyltransferase</keyword>
<evidence type="ECO:0000313" key="11">
    <source>
        <dbReference type="EMBL" id="VAW86883.1"/>
    </source>
</evidence>
<keyword evidence="2" id="KW-0444">Lipid biosynthesis</keyword>
<keyword evidence="5 10" id="KW-1133">Transmembrane helix</keyword>
<dbReference type="GO" id="GO:0005886">
    <property type="term" value="C:plasma membrane"/>
    <property type="evidence" value="ECO:0007669"/>
    <property type="project" value="InterPro"/>
</dbReference>
<keyword evidence="7 10" id="KW-0472">Membrane</keyword>
<evidence type="ECO:0000256" key="7">
    <source>
        <dbReference type="ARBA" id="ARBA00023136"/>
    </source>
</evidence>